<feature type="transmembrane region" description="Helical" evidence="8">
    <location>
        <begin position="6"/>
        <end position="21"/>
    </location>
</feature>
<evidence type="ECO:0000256" key="7">
    <source>
        <dbReference type="ARBA" id="ARBA00023136"/>
    </source>
</evidence>
<gene>
    <name evidence="9" type="ordered locus">Sdel_0747</name>
</gene>
<comment type="subcellular location">
    <subcellularLocation>
        <location evidence="1">Cell membrane</location>
        <topology evidence="1">Multi-pass membrane protein</topology>
    </subcellularLocation>
</comment>
<proteinExistence type="inferred from homology"/>
<dbReference type="KEGG" id="sdl:Sdel_0747"/>
<keyword evidence="3" id="KW-0813">Transport</keyword>
<evidence type="ECO:0000256" key="8">
    <source>
        <dbReference type="SAM" id="Phobius"/>
    </source>
</evidence>
<dbReference type="EMBL" id="CP001816">
    <property type="protein sequence ID" value="ACZ11780.1"/>
    <property type="molecule type" value="Genomic_DNA"/>
</dbReference>
<sequence length="422" mass="43692">MEMLKIAIALFTIVAVVYFLVKKYDTKLVLLVAGVFMACFALAPMKAFESFSKVMVSGGLIQAICSVLGFAAVLKITGCDKHLVALLGNVLKRAGIFLVPAASLLTFSINVALPSAAGCAAAVGAIFIPLLIHSGVRPAMAAAAVFSGTYGSMLSPGLSHNPFVADLAKVSVLEVINTHKFATISSIVVASIALGLLAIYLKEHKGYVSEDKDFQIDTTFKINPLFALVNIIPLAILVLGFTGWVPLLKMGVPEAMLIGAFLAVIITRTNPAKVSEGFFNGMGGAYAQIFGIIIAATVFVSGLQALGAVNAFISLLISNPSMASIGATVGPFLLAVVTGSGDAAAFAFNKAVTPFAVEFGTTIERMGSLAALSGAIGRTMSPLAGAAIICAGFAKVSTFDMVKRTALGMVLALITAYFMLAF</sequence>
<evidence type="ECO:0000313" key="10">
    <source>
        <dbReference type="Proteomes" id="UP000002222"/>
    </source>
</evidence>
<feature type="transmembrane region" description="Helical" evidence="8">
    <location>
        <begin position="323"/>
        <end position="348"/>
    </location>
</feature>
<protein>
    <submittedName>
        <fullName evidence="9">Anaerobic c4-dicarboxylate antiporter, DcuC family</fullName>
    </submittedName>
</protein>
<dbReference type="Pfam" id="PF03606">
    <property type="entry name" value="DcuC"/>
    <property type="match status" value="1"/>
</dbReference>
<feature type="transmembrane region" description="Helical" evidence="8">
    <location>
        <begin position="139"/>
        <end position="159"/>
    </location>
</feature>
<feature type="transmembrane region" description="Helical" evidence="8">
    <location>
        <begin position="54"/>
        <end position="74"/>
    </location>
</feature>
<dbReference type="HOGENOM" id="CLU_030262_1_0_7"/>
<evidence type="ECO:0000256" key="3">
    <source>
        <dbReference type="ARBA" id="ARBA00022448"/>
    </source>
</evidence>
<dbReference type="InterPro" id="IPR004669">
    <property type="entry name" value="C4_dicarb_anaerob_car"/>
</dbReference>
<feature type="transmembrane region" description="Helical" evidence="8">
    <location>
        <begin position="401"/>
        <end position="420"/>
    </location>
</feature>
<evidence type="ECO:0000256" key="4">
    <source>
        <dbReference type="ARBA" id="ARBA00022475"/>
    </source>
</evidence>
<keyword evidence="10" id="KW-1185">Reference proteome</keyword>
<evidence type="ECO:0000256" key="5">
    <source>
        <dbReference type="ARBA" id="ARBA00022692"/>
    </source>
</evidence>
<keyword evidence="6 8" id="KW-1133">Transmembrane helix</keyword>
<dbReference type="STRING" id="525898.Sdel_0747"/>
<feature type="transmembrane region" description="Helical" evidence="8">
    <location>
        <begin position="111"/>
        <end position="132"/>
    </location>
</feature>
<dbReference type="eggNOG" id="COG3069">
    <property type="taxonomic scope" value="Bacteria"/>
</dbReference>
<dbReference type="NCBIfam" id="TIGR00771">
    <property type="entry name" value="DcuC"/>
    <property type="match status" value="1"/>
</dbReference>
<dbReference type="GO" id="GO:0005886">
    <property type="term" value="C:plasma membrane"/>
    <property type="evidence" value="ECO:0007669"/>
    <property type="project" value="UniProtKB-SubCell"/>
</dbReference>
<reference evidence="9 10" key="2">
    <citation type="journal article" date="2010" name="Stand. Genomic Sci.">
        <title>Complete genome sequence of Sulfurospirillum deleyianum type strain (5175).</title>
        <authorList>
            <person name="Sikorski J."/>
            <person name="Lapidus A."/>
            <person name="Copeland A."/>
            <person name="Glavina Del Rio T."/>
            <person name="Nolan M."/>
            <person name="Lucas S."/>
            <person name="Chen F."/>
            <person name="Tice H."/>
            <person name="Cheng J.F."/>
            <person name="Saunders E."/>
            <person name="Bruce D."/>
            <person name="Goodwin L."/>
            <person name="Pitluck S."/>
            <person name="Ovchinnikova G."/>
            <person name="Pati A."/>
            <person name="Ivanova N."/>
            <person name="Mavromatis K."/>
            <person name="Chen A."/>
            <person name="Palaniappan K."/>
            <person name="Chain P."/>
            <person name="Land M."/>
            <person name="Hauser L."/>
            <person name="Chang Y.J."/>
            <person name="Jeffries C.D."/>
            <person name="Brettin T."/>
            <person name="Detter J.C."/>
            <person name="Han C."/>
            <person name="Rohde M."/>
            <person name="Lang E."/>
            <person name="Spring S."/>
            <person name="Goker M."/>
            <person name="Bristow J."/>
            <person name="Eisen J.A."/>
            <person name="Markowitz V."/>
            <person name="Hugenholtz P."/>
            <person name="Kyrpides N.C."/>
            <person name="Klenk H.P."/>
        </authorList>
    </citation>
    <scope>NUCLEOTIDE SEQUENCE [LARGE SCALE GENOMIC DNA]</scope>
    <source>
        <strain evidence="10">ATCC 51133 / DSM 6946 / 5175</strain>
    </source>
</reference>
<dbReference type="GO" id="GO:0015556">
    <property type="term" value="F:C4-dicarboxylate transmembrane transporter activity"/>
    <property type="evidence" value="ECO:0007669"/>
    <property type="project" value="InterPro"/>
</dbReference>
<evidence type="ECO:0000313" key="9">
    <source>
        <dbReference type="EMBL" id="ACZ11780.1"/>
    </source>
</evidence>
<keyword evidence="7 8" id="KW-0472">Membrane</keyword>
<dbReference type="Proteomes" id="UP000002222">
    <property type="component" value="Chromosome"/>
</dbReference>
<dbReference type="AlphaFoldDB" id="D1B110"/>
<evidence type="ECO:0000256" key="2">
    <source>
        <dbReference type="ARBA" id="ARBA00005275"/>
    </source>
</evidence>
<feature type="transmembrane region" description="Helical" evidence="8">
    <location>
        <begin position="86"/>
        <end position="105"/>
    </location>
</feature>
<feature type="transmembrane region" description="Helical" evidence="8">
    <location>
        <begin position="28"/>
        <end position="48"/>
    </location>
</feature>
<feature type="transmembrane region" description="Helical" evidence="8">
    <location>
        <begin position="369"/>
        <end position="395"/>
    </location>
</feature>
<keyword evidence="5 8" id="KW-0812">Transmembrane</keyword>
<accession>D1B110</accession>
<comment type="similarity">
    <text evidence="2">Belongs to the DcuC/DcuD transporter (TC 2.A.61) family.</text>
</comment>
<evidence type="ECO:0000256" key="6">
    <source>
        <dbReference type="ARBA" id="ARBA00022989"/>
    </source>
</evidence>
<dbReference type="PANTHER" id="PTHR42002:SF2">
    <property type="entry name" value="ANAEROBIC C4-DICARBOXYLATE TRANSPORTER DCUC-RELATED"/>
    <property type="match status" value="1"/>
</dbReference>
<feature type="transmembrane region" description="Helical" evidence="8">
    <location>
        <begin position="289"/>
        <end position="317"/>
    </location>
</feature>
<name>D1B110_SULD5</name>
<keyword evidence="4" id="KW-1003">Cell membrane</keyword>
<dbReference type="NCBIfam" id="NF037994">
    <property type="entry name" value="DcuC_1"/>
    <property type="match status" value="1"/>
</dbReference>
<feature type="transmembrane region" description="Helical" evidence="8">
    <location>
        <begin position="222"/>
        <end position="244"/>
    </location>
</feature>
<dbReference type="PANTHER" id="PTHR42002">
    <property type="entry name" value="ANAEROBIC C4-DICARBOXYLATE TRANSPORTER DCUC-RELATED"/>
    <property type="match status" value="1"/>
</dbReference>
<feature type="transmembrane region" description="Helical" evidence="8">
    <location>
        <begin position="179"/>
        <end position="201"/>
    </location>
</feature>
<dbReference type="OrthoDB" id="1675518at2"/>
<evidence type="ECO:0000256" key="1">
    <source>
        <dbReference type="ARBA" id="ARBA00004651"/>
    </source>
</evidence>
<reference evidence="10" key="1">
    <citation type="submission" date="2009-11" db="EMBL/GenBank/DDBJ databases">
        <title>The complete genome of Sulfurospirillum deleyianum DSM 6946.</title>
        <authorList>
            <consortium name="US DOE Joint Genome Institute (JGI-PGF)"/>
            <person name="Lucas S."/>
            <person name="Copeland A."/>
            <person name="Lapidus A."/>
            <person name="Glavina del Rio T."/>
            <person name="Dalin E."/>
            <person name="Tice H."/>
            <person name="Bruce D."/>
            <person name="Goodwin L."/>
            <person name="Pitluck S."/>
            <person name="Kyrpides N."/>
            <person name="Mavromatis K."/>
            <person name="Ivanova N."/>
            <person name="Ovchinnikova G."/>
            <person name="Munk A.C."/>
            <person name="Lu M."/>
            <person name="Brettin T."/>
            <person name="Detter J.C."/>
            <person name="Han C."/>
            <person name="Tapia R."/>
            <person name="Larimer F."/>
            <person name="Land M."/>
            <person name="Hauser L."/>
            <person name="Markowitz V."/>
            <person name="Cheng J.F."/>
            <person name="Hugenholtz P."/>
            <person name="Woyke T."/>
            <person name="Wu D."/>
            <person name="Aumann P."/>
            <person name="Schneider S."/>
            <person name="Lang E."/>
            <person name="Spring S."/>
            <person name="Klenk H.P."/>
            <person name="Eisen J.A."/>
        </authorList>
    </citation>
    <scope>NUCLEOTIDE SEQUENCE [LARGE SCALE GENOMIC DNA]</scope>
    <source>
        <strain evidence="10">ATCC 51133 / DSM 6946 / 5175</strain>
    </source>
</reference>
<dbReference type="InterPro" id="IPR018385">
    <property type="entry name" value="C4_dicarb_anaerob_car-like"/>
</dbReference>
<organism evidence="9 10">
    <name type="scientific">Sulfurospirillum deleyianum (strain ATCC 51133 / DSM 6946 / 5175)</name>
    <dbReference type="NCBI Taxonomy" id="525898"/>
    <lineage>
        <taxon>Bacteria</taxon>
        <taxon>Pseudomonadati</taxon>
        <taxon>Campylobacterota</taxon>
        <taxon>Epsilonproteobacteria</taxon>
        <taxon>Campylobacterales</taxon>
        <taxon>Sulfurospirillaceae</taxon>
        <taxon>Sulfurospirillum</taxon>
    </lineage>
</organism>